<evidence type="ECO:0000256" key="4">
    <source>
        <dbReference type="ARBA" id="ARBA00022605"/>
    </source>
</evidence>
<dbReference type="PANTHER" id="PTHR31689">
    <property type="entry name" value="DIAMINOPIMELATE EPIMERASE, CHLOROPLASTIC"/>
    <property type="match status" value="1"/>
</dbReference>
<keyword evidence="6" id="KW-0413">Isomerase</keyword>
<evidence type="ECO:0000256" key="1">
    <source>
        <dbReference type="ARBA" id="ARBA00005196"/>
    </source>
</evidence>
<name>A0AAV9IX48_CYACA</name>
<evidence type="ECO:0000256" key="6">
    <source>
        <dbReference type="ARBA" id="ARBA00023235"/>
    </source>
</evidence>
<comment type="similarity">
    <text evidence="2">Belongs to the diaminopimelate epimerase family.</text>
</comment>
<dbReference type="HAMAP" id="MF_00197">
    <property type="entry name" value="DAP_epimerase"/>
    <property type="match status" value="1"/>
</dbReference>
<dbReference type="GO" id="GO:0005829">
    <property type="term" value="C:cytosol"/>
    <property type="evidence" value="ECO:0007669"/>
    <property type="project" value="TreeGrafter"/>
</dbReference>
<evidence type="ECO:0000256" key="2">
    <source>
        <dbReference type="ARBA" id="ARBA00010219"/>
    </source>
</evidence>
<evidence type="ECO:0000313" key="9">
    <source>
        <dbReference type="Proteomes" id="UP001301350"/>
    </source>
</evidence>
<dbReference type="GO" id="GO:0008837">
    <property type="term" value="F:diaminopimelate epimerase activity"/>
    <property type="evidence" value="ECO:0007669"/>
    <property type="project" value="UniProtKB-EC"/>
</dbReference>
<sequence length="388" mass="41771">MAFLLGLANVPTRNTDRRRPLTSALRDRGSGWRERPAHNVTKQVRGTPASRTFGAALTTMSAVSTTTRVASLPFAKYEGLGNDFILVDERHQPETSLTPASAVRLCDRHFGIGADGVIIALAPTQPDTDLRMRIFNSDGSEPEMCGNGIRCLAKFLAETDADAAPTRRYRVQTLAGLIVPELLPDGQVCVDMGAPVLEPAAVPARLPATSSFEGVPVAVETTLDEDTARLPHPPATGGEHRWQVTAVSMGNPHCILFVDEATWQWADAHLDAIGPQFEHHPAFPQRTNTEFVQVCGERKLRVLVWERGAGRTLACGTGACATVVAAMLAGVIPRTRHLPVSGTGAAPPPDTCLVYLPGGPLHIEWRLRDQHVLMTGPARRVFAGEVST</sequence>
<organism evidence="8 9">
    <name type="scientific">Cyanidium caldarium</name>
    <name type="common">Red alga</name>
    <dbReference type="NCBI Taxonomy" id="2771"/>
    <lineage>
        <taxon>Eukaryota</taxon>
        <taxon>Rhodophyta</taxon>
        <taxon>Bangiophyceae</taxon>
        <taxon>Cyanidiales</taxon>
        <taxon>Cyanidiaceae</taxon>
        <taxon>Cyanidium</taxon>
    </lineage>
</organism>
<dbReference type="EMBL" id="JANCYW010000010">
    <property type="protein sequence ID" value="KAK4536878.1"/>
    <property type="molecule type" value="Genomic_DNA"/>
</dbReference>
<dbReference type="EC" id="5.1.1.7" evidence="3"/>
<keyword evidence="5" id="KW-0457">Lysine biosynthesis</keyword>
<proteinExistence type="inferred from homology"/>
<dbReference type="SUPFAM" id="SSF54506">
    <property type="entry name" value="Diaminopimelate epimerase-like"/>
    <property type="match status" value="1"/>
</dbReference>
<accession>A0AAV9IX48</accession>
<gene>
    <name evidence="8" type="ORF">CDCA_CDCA10G2903</name>
</gene>
<dbReference type="PROSITE" id="PS01326">
    <property type="entry name" value="DAP_EPIMERASE"/>
    <property type="match status" value="1"/>
</dbReference>
<comment type="caution">
    <text evidence="8">The sequence shown here is derived from an EMBL/GenBank/DDBJ whole genome shotgun (WGS) entry which is preliminary data.</text>
</comment>
<dbReference type="Proteomes" id="UP001301350">
    <property type="component" value="Unassembled WGS sequence"/>
</dbReference>
<dbReference type="GO" id="GO:0009089">
    <property type="term" value="P:lysine biosynthetic process via diaminopimelate"/>
    <property type="evidence" value="ECO:0007669"/>
    <property type="project" value="InterPro"/>
</dbReference>
<evidence type="ECO:0000256" key="7">
    <source>
        <dbReference type="ARBA" id="ARBA00051712"/>
    </source>
</evidence>
<evidence type="ECO:0000256" key="3">
    <source>
        <dbReference type="ARBA" id="ARBA00013080"/>
    </source>
</evidence>
<evidence type="ECO:0000313" key="8">
    <source>
        <dbReference type="EMBL" id="KAK4536878.1"/>
    </source>
</evidence>
<comment type="catalytic activity">
    <reaction evidence="7">
        <text>(2S,6S)-2,6-diaminopimelate = meso-2,6-diaminopimelate</text>
        <dbReference type="Rhea" id="RHEA:15393"/>
        <dbReference type="ChEBI" id="CHEBI:57609"/>
        <dbReference type="ChEBI" id="CHEBI:57791"/>
        <dbReference type="EC" id="5.1.1.7"/>
    </reaction>
</comment>
<dbReference type="PANTHER" id="PTHR31689:SF0">
    <property type="entry name" value="DIAMINOPIMELATE EPIMERASE"/>
    <property type="match status" value="1"/>
</dbReference>
<reference evidence="8 9" key="1">
    <citation type="submission" date="2022-07" db="EMBL/GenBank/DDBJ databases">
        <title>Genome-wide signatures of adaptation to extreme environments.</title>
        <authorList>
            <person name="Cho C.H."/>
            <person name="Yoon H.S."/>
        </authorList>
    </citation>
    <scope>NUCLEOTIDE SEQUENCE [LARGE SCALE GENOMIC DNA]</scope>
    <source>
        <strain evidence="8 9">DBV 063 E5</strain>
    </source>
</reference>
<keyword evidence="9" id="KW-1185">Reference proteome</keyword>
<dbReference type="InterPro" id="IPR001653">
    <property type="entry name" value="DAP_epimerase_DapF"/>
</dbReference>
<dbReference type="AlphaFoldDB" id="A0AAV9IX48"/>
<dbReference type="InterPro" id="IPR018510">
    <property type="entry name" value="DAP_epimerase_AS"/>
</dbReference>
<evidence type="ECO:0000256" key="5">
    <source>
        <dbReference type="ARBA" id="ARBA00023154"/>
    </source>
</evidence>
<protein>
    <recommendedName>
        <fullName evidence="3">diaminopimelate epimerase</fullName>
        <ecNumber evidence="3">5.1.1.7</ecNumber>
    </recommendedName>
</protein>
<keyword evidence="4" id="KW-0028">Amino-acid biosynthesis</keyword>
<dbReference type="Gene3D" id="3.10.310.10">
    <property type="entry name" value="Diaminopimelate Epimerase, Chain A, domain 1"/>
    <property type="match status" value="2"/>
</dbReference>
<comment type="pathway">
    <text evidence="1">Amino-acid biosynthesis; L-lysine biosynthesis via DAP pathway; DL-2,6-diaminopimelate from LL-2,6-diaminopimelate: step 1/1.</text>
</comment>
<dbReference type="NCBIfam" id="TIGR00652">
    <property type="entry name" value="DapF"/>
    <property type="match status" value="1"/>
</dbReference>
<dbReference type="Pfam" id="PF01678">
    <property type="entry name" value="DAP_epimerase"/>
    <property type="match status" value="2"/>
</dbReference>